<dbReference type="RefSeq" id="WP_141196266.1">
    <property type="nucleotide sequence ID" value="NZ_CP041186.1"/>
</dbReference>
<keyword evidence="2" id="KW-0132">Cell division</keyword>
<keyword evidence="6" id="KW-0573">Peptidoglycan synthesis</keyword>
<accession>A0A4Y6PNI1</accession>
<dbReference type="InterPro" id="IPR013221">
    <property type="entry name" value="Mur_ligase_cen"/>
</dbReference>
<dbReference type="GO" id="GO:0005524">
    <property type="term" value="F:ATP binding"/>
    <property type="evidence" value="ECO:0007669"/>
    <property type="project" value="UniProtKB-KW"/>
</dbReference>
<dbReference type="GO" id="GO:0008360">
    <property type="term" value="P:regulation of cell shape"/>
    <property type="evidence" value="ECO:0007669"/>
    <property type="project" value="UniProtKB-KW"/>
</dbReference>
<dbReference type="PANTHER" id="PTHR43445:SF5">
    <property type="entry name" value="UDP-N-ACETYLMURAMATE--L-ALANYL-GAMMA-D-GLUTAMYL-MESO-2,6-DIAMINOHEPTANDIOATE LIGASE"/>
    <property type="match status" value="1"/>
</dbReference>
<dbReference type="GO" id="GO:0051301">
    <property type="term" value="P:cell division"/>
    <property type="evidence" value="ECO:0007669"/>
    <property type="project" value="UniProtKB-KW"/>
</dbReference>
<dbReference type="Pfam" id="PF01225">
    <property type="entry name" value="Mur_ligase"/>
    <property type="match status" value="1"/>
</dbReference>
<dbReference type="GO" id="GO:0016881">
    <property type="term" value="F:acid-amino acid ligase activity"/>
    <property type="evidence" value="ECO:0007669"/>
    <property type="project" value="InterPro"/>
</dbReference>
<dbReference type="InterPro" id="IPR004101">
    <property type="entry name" value="Mur_ligase_C"/>
</dbReference>
<evidence type="ECO:0000256" key="7">
    <source>
        <dbReference type="ARBA" id="ARBA00023306"/>
    </source>
</evidence>
<feature type="domain" description="Mur ligase central" evidence="11">
    <location>
        <begin position="124"/>
        <end position="308"/>
    </location>
</feature>
<proteinExistence type="predicted"/>
<evidence type="ECO:0000256" key="5">
    <source>
        <dbReference type="ARBA" id="ARBA00022960"/>
    </source>
</evidence>
<dbReference type="AlphaFoldDB" id="A0A4Y6PNI1"/>
<reference evidence="12 13" key="1">
    <citation type="submission" date="2019-06" db="EMBL/GenBank/DDBJ databases">
        <title>Persicimonas caeni gen. nov., sp. nov., a predatory bacterium isolated from solar saltern.</title>
        <authorList>
            <person name="Wang S."/>
        </authorList>
    </citation>
    <scope>NUCLEOTIDE SEQUENCE [LARGE SCALE GENOMIC DNA]</scope>
    <source>
        <strain evidence="12 13">YN101</strain>
    </source>
</reference>
<dbReference type="NCBIfam" id="TIGR01081">
    <property type="entry name" value="mpl"/>
    <property type="match status" value="1"/>
</dbReference>
<gene>
    <name evidence="12" type="primary">mpl</name>
    <name evidence="12" type="ORF">FIV42_03155</name>
</gene>
<evidence type="ECO:0000256" key="1">
    <source>
        <dbReference type="ARBA" id="ARBA00022598"/>
    </source>
</evidence>
<evidence type="ECO:0000256" key="8">
    <source>
        <dbReference type="ARBA" id="ARBA00023316"/>
    </source>
</evidence>
<dbReference type="InterPro" id="IPR036565">
    <property type="entry name" value="Mur-like_cat_sf"/>
</dbReference>
<keyword evidence="13" id="KW-1185">Reference proteome</keyword>
<dbReference type="InterPro" id="IPR050061">
    <property type="entry name" value="MurCDEF_pg_biosynth"/>
</dbReference>
<feature type="domain" description="Mur ligase N-terminal catalytic" evidence="9">
    <location>
        <begin position="18"/>
        <end position="114"/>
    </location>
</feature>
<evidence type="ECO:0000259" key="9">
    <source>
        <dbReference type="Pfam" id="PF01225"/>
    </source>
</evidence>
<keyword evidence="1 12" id="KW-0436">Ligase</keyword>
<dbReference type="Gene3D" id="3.90.190.20">
    <property type="entry name" value="Mur ligase, C-terminal domain"/>
    <property type="match status" value="1"/>
</dbReference>
<dbReference type="SUPFAM" id="SSF53244">
    <property type="entry name" value="MurD-like peptide ligases, peptide-binding domain"/>
    <property type="match status" value="1"/>
</dbReference>
<evidence type="ECO:0000256" key="2">
    <source>
        <dbReference type="ARBA" id="ARBA00022618"/>
    </source>
</evidence>
<evidence type="ECO:0000313" key="13">
    <source>
        <dbReference type="Proteomes" id="UP000315995"/>
    </source>
</evidence>
<accession>A0A5B8XZD4</accession>
<organism evidence="12 13">
    <name type="scientific">Persicimonas caeni</name>
    <dbReference type="NCBI Taxonomy" id="2292766"/>
    <lineage>
        <taxon>Bacteria</taxon>
        <taxon>Deltaproteobacteria</taxon>
        <taxon>Bradymonadales</taxon>
        <taxon>Bradymonadaceae</taxon>
        <taxon>Persicimonas</taxon>
    </lineage>
</organism>
<dbReference type="InterPro" id="IPR005757">
    <property type="entry name" value="Mpl"/>
</dbReference>
<dbReference type="PANTHER" id="PTHR43445">
    <property type="entry name" value="UDP-N-ACETYLMURAMATE--L-ALANINE LIGASE-RELATED"/>
    <property type="match status" value="1"/>
</dbReference>
<dbReference type="Pfam" id="PF02875">
    <property type="entry name" value="Mur_ligase_C"/>
    <property type="match status" value="1"/>
</dbReference>
<keyword evidence="4" id="KW-0067">ATP-binding</keyword>
<dbReference type="EMBL" id="CP041186">
    <property type="protein sequence ID" value="QDG49769.1"/>
    <property type="molecule type" value="Genomic_DNA"/>
</dbReference>
<keyword evidence="3" id="KW-0547">Nucleotide-binding</keyword>
<evidence type="ECO:0000259" key="10">
    <source>
        <dbReference type="Pfam" id="PF02875"/>
    </source>
</evidence>
<evidence type="ECO:0000256" key="6">
    <source>
        <dbReference type="ARBA" id="ARBA00022984"/>
    </source>
</evidence>
<dbReference type="Proteomes" id="UP000315995">
    <property type="component" value="Chromosome"/>
</dbReference>
<sequence>MTAEAKRPFPDLPEDIQTIHIIGICGTAMGSLAAMLKESGYTVRGSDAGAYPPMSTWLAERGIEIMQGYDASNLDWDPDLVIVGNVCRAEYADAAEMRRRGLPHLSLPETLKHFFFRDKRTLVVTGTHGKTTTSSMLAWIMAHAGRDPGFMIGGITGNFGSNYRLGDGEIFVLEGDEYDTAYFDKVPKFWHYDPFRATINNLEFDHADIYEDIDEIEWVFERMVDMIPEEGSLWVNGDDPRAMTVSEGSKAPRRTFGLGEDNDLFARDIEYGSPTTAEVVYHGESLGHFALPCVGEFNVRNMLGATGIALDEGVDLDVIKEALSTFASVKKRQEFIGEVNDIRVIDDFAHHPTAVRSTVEALRSRYPDRRLWAIFEAKSNTSRRKVFQNDYPPAFAKADFVVLSKPFQKKDNLAPEERIDIDQMAETIRDLGPETTLIPEVDDIVDYVVERAEPGDIIAGLSGSAFGGLHQKLVDALEKKWSDA</sequence>
<dbReference type="OrthoDB" id="9804126at2"/>
<keyword evidence="5" id="KW-0133">Cell shape</keyword>
<dbReference type="InterPro" id="IPR036615">
    <property type="entry name" value="Mur_ligase_C_dom_sf"/>
</dbReference>
<dbReference type="GO" id="GO:0009252">
    <property type="term" value="P:peptidoglycan biosynthetic process"/>
    <property type="evidence" value="ECO:0007669"/>
    <property type="project" value="UniProtKB-KW"/>
</dbReference>
<dbReference type="InterPro" id="IPR000713">
    <property type="entry name" value="Mur_ligase_N"/>
</dbReference>
<keyword evidence="8" id="KW-0961">Cell wall biogenesis/degradation</keyword>
<dbReference type="SUPFAM" id="SSF53623">
    <property type="entry name" value="MurD-like peptide ligases, catalytic domain"/>
    <property type="match status" value="1"/>
</dbReference>
<evidence type="ECO:0000259" key="11">
    <source>
        <dbReference type="Pfam" id="PF08245"/>
    </source>
</evidence>
<protein>
    <submittedName>
        <fullName evidence="12">UDP-N-acetylmuramate:L-alanyl-gamma-D-glutamyl-meso-diaminopimelate ligase</fullName>
    </submittedName>
</protein>
<dbReference type="Gene3D" id="3.40.50.720">
    <property type="entry name" value="NAD(P)-binding Rossmann-like Domain"/>
    <property type="match status" value="1"/>
</dbReference>
<dbReference type="Gene3D" id="3.40.1190.10">
    <property type="entry name" value="Mur-like, catalytic domain"/>
    <property type="match status" value="1"/>
</dbReference>
<dbReference type="SUPFAM" id="SSF51984">
    <property type="entry name" value="MurCD N-terminal domain"/>
    <property type="match status" value="1"/>
</dbReference>
<evidence type="ECO:0000256" key="4">
    <source>
        <dbReference type="ARBA" id="ARBA00022840"/>
    </source>
</evidence>
<dbReference type="GO" id="GO:0071555">
    <property type="term" value="P:cell wall organization"/>
    <property type="evidence" value="ECO:0007669"/>
    <property type="project" value="UniProtKB-KW"/>
</dbReference>
<evidence type="ECO:0000256" key="3">
    <source>
        <dbReference type="ARBA" id="ARBA00022741"/>
    </source>
</evidence>
<keyword evidence="7" id="KW-0131">Cell cycle</keyword>
<name>A0A4Y6PNI1_PERCE</name>
<feature type="domain" description="Mur ligase C-terminal" evidence="10">
    <location>
        <begin position="332"/>
        <end position="458"/>
    </location>
</feature>
<dbReference type="Pfam" id="PF08245">
    <property type="entry name" value="Mur_ligase_M"/>
    <property type="match status" value="1"/>
</dbReference>
<evidence type="ECO:0000313" key="12">
    <source>
        <dbReference type="EMBL" id="QDG49769.1"/>
    </source>
</evidence>